<dbReference type="PROSITE" id="PS50206">
    <property type="entry name" value="RHODANESE_3"/>
    <property type="match status" value="1"/>
</dbReference>
<keyword evidence="1" id="KW-0812">Transmembrane</keyword>
<gene>
    <name evidence="3" type="ORF">CRM76_08935</name>
</gene>
<evidence type="ECO:0000313" key="4">
    <source>
        <dbReference type="Proteomes" id="UP000219788"/>
    </source>
</evidence>
<dbReference type="OrthoDB" id="1445766at2"/>
<dbReference type="STRING" id="636.AAW15_04655"/>
<dbReference type="Pfam" id="PF00581">
    <property type="entry name" value="Rhodanese"/>
    <property type="match status" value="1"/>
</dbReference>
<feature type="transmembrane region" description="Helical" evidence="1">
    <location>
        <begin position="118"/>
        <end position="136"/>
    </location>
</feature>
<evidence type="ECO:0000256" key="1">
    <source>
        <dbReference type="SAM" id="Phobius"/>
    </source>
</evidence>
<proteinExistence type="predicted"/>
<dbReference type="Pfam" id="PF11127">
    <property type="entry name" value="YgaP-like_TM"/>
    <property type="match status" value="1"/>
</dbReference>
<organism evidence="3 4">
    <name type="scientific">Edwardsiella tarda</name>
    <dbReference type="NCBI Taxonomy" id="636"/>
    <lineage>
        <taxon>Bacteria</taxon>
        <taxon>Pseudomonadati</taxon>
        <taxon>Pseudomonadota</taxon>
        <taxon>Gammaproteobacteria</taxon>
        <taxon>Enterobacterales</taxon>
        <taxon>Hafniaceae</taxon>
        <taxon>Edwardsiella</taxon>
    </lineage>
</organism>
<feature type="transmembrane region" description="Helical" evidence="1">
    <location>
        <begin position="142"/>
        <end position="167"/>
    </location>
</feature>
<dbReference type="AlphaFoldDB" id="A0A2A7U157"/>
<dbReference type="SMART" id="SM00450">
    <property type="entry name" value="RHOD"/>
    <property type="match status" value="1"/>
</dbReference>
<dbReference type="GO" id="GO:0004792">
    <property type="term" value="F:thiosulfate-cyanide sulfurtransferase activity"/>
    <property type="evidence" value="ECO:0007669"/>
    <property type="project" value="TreeGrafter"/>
</dbReference>
<name>A0A2A7U157_EDWTA</name>
<reference evidence="4" key="1">
    <citation type="submission" date="2017-09" db="EMBL/GenBank/DDBJ databases">
        <title>FDA dAtabase for Regulatory Grade micrObial Sequences (FDA-ARGOS): Supporting development and validation of Infectious Disease Dx tests.</title>
        <authorList>
            <person name="Goldberg B."/>
            <person name="Campos J."/>
            <person name="Tallon L."/>
            <person name="Sadzewicz L."/>
            <person name="Ott S."/>
            <person name="Zhao X."/>
            <person name="Nagaraj S."/>
            <person name="Vavikolanu K."/>
            <person name="Aluvathingal J."/>
            <person name="Nadendla S."/>
            <person name="Geyer C."/>
            <person name="Sichtig H."/>
        </authorList>
    </citation>
    <scope>NUCLEOTIDE SEQUENCE [LARGE SCALE GENOMIC DNA]</scope>
    <source>
        <strain evidence="4">FDAARGOS_370</strain>
    </source>
</reference>
<dbReference type="InterPro" id="IPR036873">
    <property type="entry name" value="Rhodanese-like_dom_sf"/>
</dbReference>
<dbReference type="SUPFAM" id="SSF52821">
    <property type="entry name" value="Rhodanese/Cell cycle control phosphatase"/>
    <property type="match status" value="1"/>
</dbReference>
<dbReference type="GeneID" id="93124815"/>
<dbReference type="Gene3D" id="6.10.140.1340">
    <property type="match status" value="1"/>
</dbReference>
<dbReference type="EMBL" id="PDDV01000013">
    <property type="protein sequence ID" value="PEH72034.1"/>
    <property type="molecule type" value="Genomic_DNA"/>
</dbReference>
<keyword evidence="1" id="KW-1133">Transmembrane helix</keyword>
<evidence type="ECO:0000313" key="3">
    <source>
        <dbReference type="EMBL" id="PEH72034.1"/>
    </source>
</evidence>
<evidence type="ECO:0000259" key="2">
    <source>
        <dbReference type="PROSITE" id="PS50206"/>
    </source>
</evidence>
<sequence>MQVNVLNARQASEMVAQGAQLIDIRDAQEYAREHVAAATLVPLTQWQQGSALPALKPETAVIFMCQSGMRSDSHAALLASRVAPAPAYVLQGGLNGWKQAGLPTIEDRRQPLPLMRQVQIAAGSLVLLGVILGYGVSTGFFLLSAFVGAGLLFAGVSGFCGMARLLMKMPWNRGLSR</sequence>
<dbReference type="Gene3D" id="3.40.250.10">
    <property type="entry name" value="Rhodanese-like domain"/>
    <property type="match status" value="1"/>
</dbReference>
<accession>A0A2A7U157</accession>
<keyword evidence="1" id="KW-0472">Membrane</keyword>
<dbReference type="PANTHER" id="PTHR44086:SF10">
    <property type="entry name" value="THIOSULFATE SULFURTRANSFERASE_RHODANESE-LIKE DOMAIN-CONTAINING PROTEIN 3"/>
    <property type="match status" value="1"/>
</dbReference>
<dbReference type="InterPro" id="IPR021309">
    <property type="entry name" value="YgaP-like_TM"/>
</dbReference>
<comment type="caution">
    <text evidence="3">The sequence shown here is derived from an EMBL/GenBank/DDBJ whole genome shotgun (WGS) entry which is preliminary data.</text>
</comment>
<feature type="domain" description="Rhodanese" evidence="2">
    <location>
        <begin position="15"/>
        <end position="106"/>
    </location>
</feature>
<dbReference type="Proteomes" id="UP000219788">
    <property type="component" value="Unassembled WGS sequence"/>
</dbReference>
<dbReference type="RefSeq" id="WP_035598790.1">
    <property type="nucleotide sequence ID" value="NZ_AP028090.1"/>
</dbReference>
<dbReference type="InterPro" id="IPR001763">
    <property type="entry name" value="Rhodanese-like_dom"/>
</dbReference>
<dbReference type="PANTHER" id="PTHR44086">
    <property type="entry name" value="THIOSULFATE SULFURTRANSFERASE RDL2, MITOCHONDRIAL-RELATED"/>
    <property type="match status" value="1"/>
</dbReference>
<protein>
    <recommendedName>
        <fullName evidence="2">Rhodanese domain-containing protein</fullName>
    </recommendedName>
</protein>